<dbReference type="Gene3D" id="3.90.79.10">
    <property type="entry name" value="Nucleoside Triphosphate Pyrophosphohydrolase"/>
    <property type="match status" value="1"/>
</dbReference>
<name>A0A136LX22_9BACT</name>
<comment type="caution">
    <text evidence="5">The sequence shown here is derived from an EMBL/GenBank/DDBJ whole genome shotgun (WGS) entry which is preliminary data.</text>
</comment>
<evidence type="ECO:0000313" key="5">
    <source>
        <dbReference type="EMBL" id="KXK26157.1"/>
    </source>
</evidence>
<feature type="domain" description="Nudix hydrolase" evidence="4">
    <location>
        <begin position="6"/>
        <end position="138"/>
    </location>
</feature>
<dbReference type="InterPro" id="IPR000086">
    <property type="entry name" value="NUDIX_hydrolase_dom"/>
</dbReference>
<proteinExistence type="inferred from homology"/>
<dbReference type="EMBL" id="JYNZ01000004">
    <property type="protein sequence ID" value="KXK26157.1"/>
    <property type="molecule type" value="Genomic_DNA"/>
</dbReference>
<dbReference type="STRING" id="1617426.TR69_WS6001001151"/>
<evidence type="ECO:0000256" key="2">
    <source>
        <dbReference type="ARBA" id="ARBA00022801"/>
    </source>
</evidence>
<gene>
    <name evidence="5" type="primary">mutT</name>
    <name evidence="5" type="ORF">TR69_WS6001001151</name>
</gene>
<organism evidence="5 6">
    <name type="scientific">candidate division WS6 bacterium OLB20</name>
    <dbReference type="NCBI Taxonomy" id="1617426"/>
    <lineage>
        <taxon>Bacteria</taxon>
        <taxon>Candidatus Dojkabacteria</taxon>
    </lineage>
</organism>
<comment type="cofactor">
    <cofactor evidence="1">
        <name>Mg(2+)</name>
        <dbReference type="ChEBI" id="CHEBI:18420"/>
    </cofactor>
</comment>
<sequence>MSKEERLQIKVAVYVALERDGSFYFLRRKNTGWQDGMLTLPSGHVDRGEYPSDAAVRELAEETGIVVEPEQLELLGTVYRRDRYVDFYFVAHDWTGEPELAEPEKASEGIWTTPDRDDLIDGGAEVMTALLDGAGFVEYTNEDYEPPISS</sequence>
<dbReference type="PANTHER" id="PTHR43046">
    <property type="entry name" value="GDP-MANNOSE MANNOSYL HYDROLASE"/>
    <property type="match status" value="1"/>
</dbReference>
<evidence type="ECO:0000313" key="6">
    <source>
        <dbReference type="Proteomes" id="UP000070457"/>
    </source>
</evidence>
<dbReference type="Proteomes" id="UP000070457">
    <property type="component" value="Unassembled WGS sequence"/>
</dbReference>
<dbReference type="SUPFAM" id="SSF55811">
    <property type="entry name" value="Nudix"/>
    <property type="match status" value="1"/>
</dbReference>
<dbReference type="EC" id="3.6.1.55" evidence="5"/>
<evidence type="ECO:0000256" key="1">
    <source>
        <dbReference type="ARBA" id="ARBA00001946"/>
    </source>
</evidence>
<dbReference type="InterPro" id="IPR020084">
    <property type="entry name" value="NUDIX_hydrolase_CS"/>
</dbReference>
<protein>
    <submittedName>
        <fullName evidence="5">8-oxo-dGTP diphosphatase</fullName>
        <ecNumber evidence="5">3.6.1.55</ecNumber>
    </submittedName>
</protein>
<evidence type="ECO:0000256" key="3">
    <source>
        <dbReference type="RuleBase" id="RU003476"/>
    </source>
</evidence>
<dbReference type="InterPro" id="IPR020476">
    <property type="entry name" value="Nudix_hydrolase"/>
</dbReference>
<evidence type="ECO:0000259" key="4">
    <source>
        <dbReference type="PROSITE" id="PS51462"/>
    </source>
</evidence>
<dbReference type="PROSITE" id="PS51462">
    <property type="entry name" value="NUDIX"/>
    <property type="match status" value="1"/>
</dbReference>
<accession>A0A136LX22</accession>
<dbReference type="PANTHER" id="PTHR43046:SF16">
    <property type="entry name" value="ADP-RIBOSE PYROPHOSPHATASE YJHB-RELATED"/>
    <property type="match status" value="1"/>
</dbReference>
<comment type="similarity">
    <text evidence="3">Belongs to the Nudix hydrolase family.</text>
</comment>
<dbReference type="PROSITE" id="PS00893">
    <property type="entry name" value="NUDIX_BOX"/>
    <property type="match status" value="1"/>
</dbReference>
<keyword evidence="2 3" id="KW-0378">Hydrolase</keyword>
<dbReference type="Pfam" id="PF00293">
    <property type="entry name" value="NUDIX"/>
    <property type="match status" value="1"/>
</dbReference>
<dbReference type="GO" id="GO:0035539">
    <property type="term" value="F:8-oxo-7,8-dihydrodeoxyguanosine triphosphate pyrophosphatase activity"/>
    <property type="evidence" value="ECO:0007669"/>
    <property type="project" value="UniProtKB-EC"/>
</dbReference>
<reference evidence="5 6" key="1">
    <citation type="submission" date="2015-02" db="EMBL/GenBank/DDBJ databases">
        <title>Improved understanding of the partial-nitritation anammox process through 23 genomes representing the majority of the microbial community.</title>
        <authorList>
            <person name="Speth D.R."/>
            <person name="In T Zandt M."/>
            <person name="Guerrero Cruz S."/>
            <person name="Jetten M.S."/>
            <person name="Dutilh B.E."/>
        </authorList>
    </citation>
    <scope>NUCLEOTIDE SEQUENCE [LARGE SCALE GENOMIC DNA]</scope>
    <source>
        <strain evidence="5">OLB20</strain>
    </source>
</reference>
<dbReference type="PRINTS" id="PR00502">
    <property type="entry name" value="NUDIXFAMILY"/>
</dbReference>
<dbReference type="InterPro" id="IPR015797">
    <property type="entry name" value="NUDIX_hydrolase-like_dom_sf"/>
</dbReference>
<dbReference type="AlphaFoldDB" id="A0A136LX22"/>